<name>A0A939IKI3_9GAMM</name>
<reference evidence="3" key="1">
    <citation type="submission" date="2021-02" db="EMBL/GenBank/DDBJ databases">
        <title>PHA producing bacteria isolated from coastal sediment in Guangdong, Shenzhen.</title>
        <authorList>
            <person name="Zheng W."/>
            <person name="Yu S."/>
            <person name="Huang Y."/>
        </authorList>
    </citation>
    <scope>NUCLEOTIDE SEQUENCE</scope>
    <source>
        <strain evidence="3">TN14-10</strain>
    </source>
</reference>
<dbReference type="RefSeq" id="WP_206558932.1">
    <property type="nucleotide sequence ID" value="NZ_JAFKCZ010000002.1"/>
</dbReference>
<dbReference type="Gene3D" id="3.40.50.2000">
    <property type="entry name" value="Glycogen Phosphorylase B"/>
    <property type="match status" value="2"/>
</dbReference>
<dbReference type="Pfam" id="PF13439">
    <property type="entry name" value="Glyco_transf_4"/>
    <property type="match status" value="1"/>
</dbReference>
<protein>
    <submittedName>
        <fullName evidence="3">Glycosyltransferase family 4 protein</fullName>
    </submittedName>
</protein>
<comment type="caution">
    <text evidence="3">The sequence shown here is derived from an EMBL/GenBank/DDBJ whole genome shotgun (WGS) entry which is preliminary data.</text>
</comment>
<dbReference type="SUPFAM" id="SSF53756">
    <property type="entry name" value="UDP-Glycosyltransferase/glycogen phosphorylase"/>
    <property type="match status" value="1"/>
</dbReference>
<dbReference type="InterPro" id="IPR028098">
    <property type="entry name" value="Glyco_trans_4-like_N"/>
</dbReference>
<dbReference type="GO" id="GO:0016757">
    <property type="term" value="F:glycosyltransferase activity"/>
    <property type="evidence" value="ECO:0007669"/>
    <property type="project" value="InterPro"/>
</dbReference>
<dbReference type="PANTHER" id="PTHR12526">
    <property type="entry name" value="GLYCOSYLTRANSFERASE"/>
    <property type="match status" value="1"/>
</dbReference>
<dbReference type="PANTHER" id="PTHR12526:SF638">
    <property type="entry name" value="SPORE COAT PROTEIN SA"/>
    <property type="match status" value="1"/>
</dbReference>
<proteinExistence type="predicted"/>
<evidence type="ECO:0000259" key="2">
    <source>
        <dbReference type="Pfam" id="PF13439"/>
    </source>
</evidence>
<dbReference type="AlphaFoldDB" id="A0A939IKI3"/>
<keyword evidence="4" id="KW-1185">Reference proteome</keyword>
<sequence length="364" mass="39941">MERMMHEVVHGLAEYADVSVIGPQGCSQYLPKSVNVREAPSSLLGFLLISSLKAIRICREQKFSIIIGGSGLVGPNLVLLKKVFRVRTAVFLHGLDVIAPSRIYQGIFIPSIRRTDRIFANSRNTCRLAAERDIPQNKMTVINPGCHPPDPAAHSRVEAFRTKHRLGDKLCLLFVGRMTERKGLSLFITNALPGILEEHPEALLLIVGDDASDALNSTGEKAKVLHNLDLLTPEQRSRVQFLGQVCDDELNTSYATASVHIFPVLDIPGDVEGFGMVAIEAASYGTPTVAFDVGGVSDAVGKQNGQLVAAGDYNAFKRAITDTLRDPDKQHYNCNENSSHSTWAQFNRELRNQVESTRGRKAGR</sequence>
<dbReference type="EMBL" id="JAFKCZ010000002">
    <property type="protein sequence ID" value="MBN7795480.1"/>
    <property type="molecule type" value="Genomic_DNA"/>
</dbReference>
<feature type="domain" description="Glycosyltransferase subfamily 4-like N-terminal" evidence="2">
    <location>
        <begin position="1"/>
        <end position="145"/>
    </location>
</feature>
<dbReference type="GO" id="GO:1901135">
    <property type="term" value="P:carbohydrate derivative metabolic process"/>
    <property type="evidence" value="ECO:0007669"/>
    <property type="project" value="UniProtKB-ARBA"/>
</dbReference>
<feature type="domain" description="Glycosyl transferase family 1" evidence="1">
    <location>
        <begin position="159"/>
        <end position="337"/>
    </location>
</feature>
<dbReference type="InterPro" id="IPR001296">
    <property type="entry name" value="Glyco_trans_1"/>
</dbReference>
<evidence type="ECO:0000259" key="1">
    <source>
        <dbReference type="Pfam" id="PF00534"/>
    </source>
</evidence>
<dbReference type="CDD" id="cd03801">
    <property type="entry name" value="GT4_PimA-like"/>
    <property type="match status" value="1"/>
</dbReference>
<dbReference type="Pfam" id="PF00534">
    <property type="entry name" value="Glycos_transf_1"/>
    <property type="match status" value="1"/>
</dbReference>
<dbReference type="Proteomes" id="UP000664303">
    <property type="component" value="Unassembled WGS sequence"/>
</dbReference>
<organism evidence="3 4">
    <name type="scientific">Parahaliea mediterranea</name>
    <dbReference type="NCBI Taxonomy" id="651086"/>
    <lineage>
        <taxon>Bacteria</taxon>
        <taxon>Pseudomonadati</taxon>
        <taxon>Pseudomonadota</taxon>
        <taxon>Gammaproteobacteria</taxon>
        <taxon>Cellvibrionales</taxon>
        <taxon>Halieaceae</taxon>
        <taxon>Parahaliea</taxon>
    </lineage>
</organism>
<evidence type="ECO:0000313" key="3">
    <source>
        <dbReference type="EMBL" id="MBN7795480.1"/>
    </source>
</evidence>
<gene>
    <name evidence="3" type="ORF">JYP50_02685</name>
</gene>
<evidence type="ECO:0000313" key="4">
    <source>
        <dbReference type="Proteomes" id="UP000664303"/>
    </source>
</evidence>
<accession>A0A939IKI3</accession>